<name>A0A6A6NZZ1_9PEZI</name>
<dbReference type="AlphaFoldDB" id="A0A6A6NZZ1"/>
<reference evidence="1" key="1">
    <citation type="journal article" date="2020" name="Stud. Mycol.">
        <title>101 Dothideomycetes genomes: a test case for predicting lifestyles and emergence of pathogens.</title>
        <authorList>
            <person name="Haridas S."/>
            <person name="Albert R."/>
            <person name="Binder M."/>
            <person name="Bloem J."/>
            <person name="Labutti K."/>
            <person name="Salamov A."/>
            <person name="Andreopoulos B."/>
            <person name="Baker S."/>
            <person name="Barry K."/>
            <person name="Bills G."/>
            <person name="Bluhm B."/>
            <person name="Cannon C."/>
            <person name="Castanera R."/>
            <person name="Culley D."/>
            <person name="Daum C."/>
            <person name="Ezra D."/>
            <person name="Gonzalez J."/>
            <person name="Henrissat B."/>
            <person name="Kuo A."/>
            <person name="Liang C."/>
            <person name="Lipzen A."/>
            <person name="Lutzoni F."/>
            <person name="Magnuson J."/>
            <person name="Mondo S."/>
            <person name="Nolan M."/>
            <person name="Ohm R."/>
            <person name="Pangilinan J."/>
            <person name="Park H.-J."/>
            <person name="Ramirez L."/>
            <person name="Alfaro M."/>
            <person name="Sun H."/>
            <person name="Tritt A."/>
            <person name="Yoshinaga Y."/>
            <person name="Zwiers L.-H."/>
            <person name="Turgeon B."/>
            <person name="Goodwin S."/>
            <person name="Spatafora J."/>
            <person name="Crous P."/>
            <person name="Grigoriev I."/>
        </authorList>
    </citation>
    <scope>NUCLEOTIDE SEQUENCE</scope>
    <source>
        <strain evidence="1">ATCC 16933</strain>
    </source>
</reference>
<dbReference type="Proteomes" id="UP000799766">
    <property type="component" value="Unassembled WGS sequence"/>
</dbReference>
<dbReference type="EMBL" id="MU001681">
    <property type="protein sequence ID" value="KAF2457300.1"/>
    <property type="molecule type" value="Genomic_DNA"/>
</dbReference>
<evidence type="ECO:0000313" key="2">
    <source>
        <dbReference type="Proteomes" id="UP000799766"/>
    </source>
</evidence>
<sequence>MPSRTGLEAPVNHEETWKRAVFVLEGFLGEGGADEGGVGGDAGDNGGACVGGNAAVGTVTGVFGSVTGDDFARVCDDGGLVAAASGRCGNGPREVSTVEGAGSVQPFPSLFLFSARPLVLSGTATPPAFSAAAAAAAPASCLFSPVASSRTRSGPLSRSLPPPQLSLALRAATLLPLFAASSRAALPRFLPASPATAAVVLRIDPRFDPAGPGRRSAAVRALVRVASESVSLPAVFAIASALLALAER</sequence>
<accession>A0A6A6NZZ1</accession>
<organism evidence="1 2">
    <name type="scientific">Lineolata rhizophorae</name>
    <dbReference type="NCBI Taxonomy" id="578093"/>
    <lineage>
        <taxon>Eukaryota</taxon>
        <taxon>Fungi</taxon>
        <taxon>Dikarya</taxon>
        <taxon>Ascomycota</taxon>
        <taxon>Pezizomycotina</taxon>
        <taxon>Dothideomycetes</taxon>
        <taxon>Dothideomycetes incertae sedis</taxon>
        <taxon>Lineolatales</taxon>
        <taxon>Lineolataceae</taxon>
        <taxon>Lineolata</taxon>
    </lineage>
</organism>
<gene>
    <name evidence="1" type="ORF">BDY21DRAFT_345494</name>
</gene>
<evidence type="ECO:0000313" key="1">
    <source>
        <dbReference type="EMBL" id="KAF2457300.1"/>
    </source>
</evidence>
<protein>
    <submittedName>
        <fullName evidence="1">Uncharacterized protein</fullName>
    </submittedName>
</protein>
<proteinExistence type="predicted"/>
<keyword evidence="2" id="KW-1185">Reference proteome</keyword>